<feature type="compositionally biased region" description="Low complexity" evidence="1">
    <location>
        <begin position="161"/>
        <end position="172"/>
    </location>
</feature>
<organism evidence="2 3">
    <name type="scientific">Pontivivens ytuae</name>
    <dbReference type="NCBI Taxonomy" id="2789856"/>
    <lineage>
        <taxon>Bacteria</taxon>
        <taxon>Pseudomonadati</taxon>
        <taxon>Pseudomonadota</taxon>
        <taxon>Alphaproteobacteria</taxon>
        <taxon>Rhodobacterales</taxon>
        <taxon>Paracoccaceae</taxon>
        <taxon>Pontivivens</taxon>
    </lineage>
</organism>
<gene>
    <name evidence="2" type="ORF">I0K15_16335</name>
</gene>
<dbReference type="KEGG" id="poz:I0K15_16335"/>
<evidence type="ECO:0000313" key="3">
    <source>
        <dbReference type="Proteomes" id="UP000594800"/>
    </source>
</evidence>
<feature type="compositionally biased region" description="Basic residues" evidence="1">
    <location>
        <begin position="175"/>
        <end position="185"/>
    </location>
</feature>
<reference evidence="2 3" key="1">
    <citation type="submission" date="2020-11" db="EMBL/GenBank/DDBJ databases">
        <title>Description of Pontivivens ytuae sp. nov. isolated from deep sea sediment of Mariana Trench.</title>
        <authorList>
            <person name="Wang Z."/>
            <person name="Sun Q.-L."/>
            <person name="Xu X.-D."/>
            <person name="Tang Y.-Z."/>
            <person name="Zhang J."/>
        </authorList>
    </citation>
    <scope>NUCLEOTIDE SEQUENCE [LARGE SCALE GENOMIC DNA]</scope>
    <source>
        <strain evidence="2 3">MT2928</strain>
    </source>
</reference>
<accession>A0A7S9LRD7</accession>
<dbReference type="EMBL" id="CP064942">
    <property type="protein sequence ID" value="QPH53340.1"/>
    <property type="molecule type" value="Genomic_DNA"/>
</dbReference>
<sequence length="185" mass="19759">MLAPRSREDRTGLLVHCLRDAHISLARVRAVAKALTSALAHFPPDPDAPEEKDDAMQRADAPDLEALIADQEALNSYLEALGDRARGLARRLDELDTLRTAITVLHEALVGERITSIRARTAYARAISEAGGEGPLAVLAPAFGLTGDRATAALETRLRALLDPADPGGAPTPAKPRRRSRPKGV</sequence>
<feature type="region of interest" description="Disordered" evidence="1">
    <location>
        <begin position="161"/>
        <end position="185"/>
    </location>
</feature>
<evidence type="ECO:0000313" key="2">
    <source>
        <dbReference type="EMBL" id="QPH53340.1"/>
    </source>
</evidence>
<evidence type="ECO:0000256" key="1">
    <source>
        <dbReference type="SAM" id="MobiDB-lite"/>
    </source>
</evidence>
<dbReference type="AlphaFoldDB" id="A0A7S9LRD7"/>
<dbReference type="RefSeq" id="WP_196102550.1">
    <property type="nucleotide sequence ID" value="NZ_CP064942.1"/>
</dbReference>
<dbReference type="Proteomes" id="UP000594800">
    <property type="component" value="Chromosome"/>
</dbReference>
<protein>
    <submittedName>
        <fullName evidence="2">Uncharacterized protein</fullName>
    </submittedName>
</protein>
<name>A0A7S9LRD7_9RHOB</name>
<proteinExistence type="predicted"/>
<keyword evidence="3" id="KW-1185">Reference proteome</keyword>